<organism evidence="2 3">
    <name type="scientific">Teichococcus deserti</name>
    <dbReference type="NCBI Taxonomy" id="1817963"/>
    <lineage>
        <taxon>Bacteria</taxon>
        <taxon>Pseudomonadati</taxon>
        <taxon>Pseudomonadota</taxon>
        <taxon>Alphaproteobacteria</taxon>
        <taxon>Acetobacterales</taxon>
        <taxon>Roseomonadaceae</taxon>
        <taxon>Roseomonas</taxon>
    </lineage>
</organism>
<dbReference type="Gene3D" id="3.40.50.1980">
    <property type="entry name" value="Nitrogenase molybdenum iron protein domain"/>
    <property type="match status" value="1"/>
</dbReference>
<comment type="caution">
    <text evidence="2">The sequence shown here is derived from an EMBL/GenBank/DDBJ whole genome shotgun (WGS) entry which is preliminary data.</text>
</comment>
<keyword evidence="3" id="KW-1185">Reference proteome</keyword>
<evidence type="ECO:0000259" key="1">
    <source>
        <dbReference type="PROSITE" id="PS50983"/>
    </source>
</evidence>
<proteinExistence type="predicted"/>
<dbReference type="SUPFAM" id="SSF53807">
    <property type="entry name" value="Helical backbone' metal receptor"/>
    <property type="match status" value="1"/>
</dbReference>
<gene>
    <name evidence="2" type="ORF">BKE38_07480</name>
</gene>
<reference evidence="2 3" key="1">
    <citation type="submission" date="2016-10" db="EMBL/GenBank/DDBJ databases">
        <title>Draft Genome sequence of Roseomonas sp. strain M3.</title>
        <authorList>
            <person name="Subhash Y."/>
            <person name="Lee S."/>
        </authorList>
    </citation>
    <scope>NUCLEOTIDE SEQUENCE [LARGE SCALE GENOMIC DNA]</scope>
    <source>
        <strain evidence="2 3">M3</strain>
    </source>
</reference>
<name>A0A1V2H5A9_9PROT</name>
<dbReference type="InterPro" id="IPR002491">
    <property type="entry name" value="ABC_transptr_periplasmic_BD"/>
</dbReference>
<dbReference type="AlphaFoldDB" id="A0A1V2H5A9"/>
<accession>A0A1V2H5A9</accession>
<evidence type="ECO:0000313" key="3">
    <source>
        <dbReference type="Proteomes" id="UP000188879"/>
    </source>
</evidence>
<feature type="domain" description="Fe/B12 periplasmic-binding" evidence="1">
    <location>
        <begin position="40"/>
        <end position="166"/>
    </location>
</feature>
<dbReference type="PROSITE" id="PS50983">
    <property type="entry name" value="FE_B12_PBP"/>
    <property type="match status" value="1"/>
</dbReference>
<protein>
    <recommendedName>
        <fullName evidence="1">Fe/B12 periplasmic-binding domain-containing protein</fullName>
    </recommendedName>
</protein>
<dbReference type="RefSeq" id="WP_076956751.1">
    <property type="nucleotide sequence ID" value="NZ_MLCO01000059.1"/>
</dbReference>
<dbReference type="EMBL" id="MLCO01000059">
    <property type="protein sequence ID" value="ONG55993.1"/>
    <property type="molecule type" value="Genomic_DNA"/>
</dbReference>
<sequence length="166" mass="17431">MAGRPGDRDKAGATVLPAQAPVAVTDLLGRRITLARPAQRIVLAQGRLLSLLELLHPDPVSLLSGWATDLPVVLPDEHAAWVRRFPGLAQLPSLGRQVAAGLNIEQLVALQPDLVLLSRGAAGALDTQGRSAVVQKIEGLGLTTAVIDCMARPLVETAPSISVRAR</sequence>
<dbReference type="PANTHER" id="PTHR30535:SF34">
    <property type="entry name" value="MOLYBDATE-BINDING PROTEIN MOLA"/>
    <property type="match status" value="1"/>
</dbReference>
<dbReference type="OrthoDB" id="9775594at2"/>
<dbReference type="PANTHER" id="PTHR30535">
    <property type="entry name" value="VITAMIN B12-BINDING PROTEIN"/>
    <property type="match status" value="1"/>
</dbReference>
<dbReference type="Proteomes" id="UP000188879">
    <property type="component" value="Unassembled WGS sequence"/>
</dbReference>
<evidence type="ECO:0000313" key="2">
    <source>
        <dbReference type="EMBL" id="ONG55993.1"/>
    </source>
</evidence>
<dbReference type="InterPro" id="IPR050902">
    <property type="entry name" value="ABC_Transporter_SBP"/>
</dbReference>